<reference evidence="6" key="1">
    <citation type="journal article" date="2021" name="PeerJ">
        <title>Extensive microbial diversity within the chicken gut microbiome revealed by metagenomics and culture.</title>
        <authorList>
            <person name="Gilroy R."/>
            <person name="Ravi A."/>
            <person name="Getino M."/>
            <person name="Pursley I."/>
            <person name="Horton D.L."/>
            <person name="Alikhan N.F."/>
            <person name="Baker D."/>
            <person name="Gharbi K."/>
            <person name="Hall N."/>
            <person name="Watson M."/>
            <person name="Adriaenssens E.M."/>
            <person name="Foster-Nyarko E."/>
            <person name="Jarju S."/>
            <person name="Secka A."/>
            <person name="Antonio M."/>
            <person name="Oren A."/>
            <person name="Chaudhuri R.R."/>
            <person name="La Ragione R."/>
            <person name="Hildebrand F."/>
            <person name="Pallen M.J."/>
        </authorList>
    </citation>
    <scope>NUCLEOTIDE SEQUENCE</scope>
    <source>
        <strain evidence="6">ChiGjej4B4-7305</strain>
    </source>
</reference>
<dbReference type="SUPFAM" id="SSF46785">
    <property type="entry name" value="Winged helix' DNA-binding domain"/>
    <property type="match status" value="1"/>
</dbReference>
<dbReference type="GO" id="GO:0003700">
    <property type="term" value="F:DNA-binding transcription factor activity"/>
    <property type="evidence" value="ECO:0007669"/>
    <property type="project" value="TreeGrafter"/>
</dbReference>
<dbReference type="InterPro" id="IPR036388">
    <property type="entry name" value="WH-like_DNA-bd_sf"/>
</dbReference>
<organism evidence="6 7">
    <name type="scientific">Candidatus Ruania gallistercoris</name>
    <dbReference type="NCBI Taxonomy" id="2838746"/>
    <lineage>
        <taxon>Bacteria</taxon>
        <taxon>Bacillati</taxon>
        <taxon>Actinomycetota</taxon>
        <taxon>Actinomycetes</taxon>
        <taxon>Micrococcales</taxon>
        <taxon>Ruaniaceae</taxon>
        <taxon>Ruania</taxon>
    </lineage>
</organism>
<dbReference type="AlphaFoldDB" id="A0A9D2J546"/>
<name>A0A9D2J546_9MICO</name>
<dbReference type="Gene3D" id="3.30.450.40">
    <property type="match status" value="1"/>
</dbReference>
<dbReference type="InterPro" id="IPR036390">
    <property type="entry name" value="WH_DNA-bd_sf"/>
</dbReference>
<dbReference type="InterPro" id="IPR005471">
    <property type="entry name" value="Tscrpt_reg_IclR_N"/>
</dbReference>
<dbReference type="PANTHER" id="PTHR30136:SF24">
    <property type="entry name" value="HTH-TYPE TRANSCRIPTIONAL REPRESSOR ALLR"/>
    <property type="match status" value="1"/>
</dbReference>
<reference evidence="6" key="2">
    <citation type="submission" date="2021-04" db="EMBL/GenBank/DDBJ databases">
        <authorList>
            <person name="Gilroy R."/>
        </authorList>
    </citation>
    <scope>NUCLEOTIDE SEQUENCE</scope>
    <source>
        <strain evidence="6">ChiGjej4B4-7305</strain>
    </source>
</reference>
<accession>A0A9D2J546</accession>
<dbReference type="Gene3D" id="1.10.10.10">
    <property type="entry name" value="Winged helix-like DNA-binding domain superfamily/Winged helix DNA-binding domain"/>
    <property type="match status" value="1"/>
</dbReference>
<dbReference type="GO" id="GO:0045892">
    <property type="term" value="P:negative regulation of DNA-templated transcription"/>
    <property type="evidence" value="ECO:0007669"/>
    <property type="project" value="TreeGrafter"/>
</dbReference>
<evidence type="ECO:0000256" key="3">
    <source>
        <dbReference type="ARBA" id="ARBA00023163"/>
    </source>
</evidence>
<gene>
    <name evidence="6" type="ORF">H9815_09550</name>
</gene>
<evidence type="ECO:0000259" key="5">
    <source>
        <dbReference type="PROSITE" id="PS51078"/>
    </source>
</evidence>
<dbReference type="SMART" id="SM00346">
    <property type="entry name" value="HTH_ICLR"/>
    <property type="match status" value="1"/>
</dbReference>
<dbReference type="InterPro" id="IPR014757">
    <property type="entry name" value="Tscrpt_reg_IclR_C"/>
</dbReference>
<dbReference type="PROSITE" id="PS51078">
    <property type="entry name" value="ICLR_ED"/>
    <property type="match status" value="1"/>
</dbReference>
<dbReference type="PANTHER" id="PTHR30136">
    <property type="entry name" value="HELIX-TURN-HELIX TRANSCRIPTIONAL REGULATOR, ICLR FAMILY"/>
    <property type="match status" value="1"/>
</dbReference>
<evidence type="ECO:0000259" key="4">
    <source>
        <dbReference type="PROSITE" id="PS51077"/>
    </source>
</evidence>
<dbReference type="Pfam" id="PF09339">
    <property type="entry name" value="HTH_IclR"/>
    <property type="match status" value="1"/>
</dbReference>
<evidence type="ECO:0000256" key="1">
    <source>
        <dbReference type="ARBA" id="ARBA00023015"/>
    </source>
</evidence>
<comment type="caution">
    <text evidence="6">The sequence shown here is derived from an EMBL/GenBank/DDBJ whole genome shotgun (WGS) entry which is preliminary data.</text>
</comment>
<keyword evidence="1" id="KW-0805">Transcription regulation</keyword>
<dbReference type="SUPFAM" id="SSF55781">
    <property type="entry name" value="GAF domain-like"/>
    <property type="match status" value="1"/>
</dbReference>
<protein>
    <submittedName>
        <fullName evidence="6">IclR family transcriptional regulator</fullName>
    </submittedName>
</protein>
<evidence type="ECO:0000313" key="6">
    <source>
        <dbReference type="EMBL" id="HIZ36009.1"/>
    </source>
</evidence>
<dbReference type="EMBL" id="DXBY01000162">
    <property type="protein sequence ID" value="HIZ36009.1"/>
    <property type="molecule type" value="Genomic_DNA"/>
</dbReference>
<feature type="domain" description="HTH iclR-type" evidence="4">
    <location>
        <begin position="2"/>
        <end position="61"/>
    </location>
</feature>
<keyword evidence="2" id="KW-0238">DNA-binding</keyword>
<dbReference type="PROSITE" id="PS51077">
    <property type="entry name" value="HTH_ICLR"/>
    <property type="match status" value="1"/>
</dbReference>
<dbReference type="Pfam" id="PF01614">
    <property type="entry name" value="IclR_C"/>
    <property type="match status" value="1"/>
</dbReference>
<sequence>MVQAVDRAVQILEICSDGPTDIQAIAKALDVHRTTALRLIASLEAKGLLDHDASFRYRIGYGLHALALRSSDVVDMKTMVHPHVAQLAEETGFSVHCAVCLQNRVVSLDIVEPPYSIRLPLRIGGNVVVNTAGVAKALLAHLDHNTRERVLDNATWERYTERTITSRKQFREVLEAVRERGWAYDDGEFEDLSNCVAAPFFNARGEVAGAISLTSFKARTPLSELREYVPLLKDRMRQLSIELGCREDAPALQPRGDT</sequence>
<dbReference type="Proteomes" id="UP000824037">
    <property type="component" value="Unassembled WGS sequence"/>
</dbReference>
<dbReference type="InterPro" id="IPR029016">
    <property type="entry name" value="GAF-like_dom_sf"/>
</dbReference>
<keyword evidence="3" id="KW-0804">Transcription</keyword>
<evidence type="ECO:0000256" key="2">
    <source>
        <dbReference type="ARBA" id="ARBA00023125"/>
    </source>
</evidence>
<dbReference type="InterPro" id="IPR050707">
    <property type="entry name" value="HTH_MetabolicPath_Reg"/>
</dbReference>
<feature type="domain" description="IclR-ED" evidence="5">
    <location>
        <begin position="62"/>
        <end position="245"/>
    </location>
</feature>
<evidence type="ECO:0000313" key="7">
    <source>
        <dbReference type="Proteomes" id="UP000824037"/>
    </source>
</evidence>
<proteinExistence type="predicted"/>
<dbReference type="GO" id="GO:0003677">
    <property type="term" value="F:DNA binding"/>
    <property type="evidence" value="ECO:0007669"/>
    <property type="project" value="UniProtKB-KW"/>
</dbReference>